<dbReference type="InterPro" id="IPR043128">
    <property type="entry name" value="Rev_trsase/Diguanyl_cyclase"/>
</dbReference>
<feature type="domain" description="Response regulatory" evidence="4">
    <location>
        <begin position="145"/>
        <end position="263"/>
    </location>
</feature>
<dbReference type="RefSeq" id="WP_179217649.1">
    <property type="nucleotide sequence ID" value="NZ_CP067129.1"/>
</dbReference>
<dbReference type="PROSITE" id="PS50110">
    <property type="entry name" value="RESPONSE_REGULATORY"/>
    <property type="match status" value="2"/>
</dbReference>
<evidence type="ECO:0000259" key="4">
    <source>
        <dbReference type="PROSITE" id="PS50110"/>
    </source>
</evidence>
<comment type="caution">
    <text evidence="3">Lacks conserved residue(s) required for the propagation of feature annotation.</text>
</comment>
<dbReference type="PANTHER" id="PTHR45138:SF9">
    <property type="entry name" value="DIGUANYLATE CYCLASE DGCM-RELATED"/>
    <property type="match status" value="1"/>
</dbReference>
<evidence type="ECO:0000256" key="2">
    <source>
        <dbReference type="ARBA" id="ARBA00034247"/>
    </source>
</evidence>
<evidence type="ECO:0000313" key="6">
    <source>
        <dbReference type="EMBL" id="SNT72600.1"/>
    </source>
</evidence>
<dbReference type="Proteomes" id="UP000198307">
    <property type="component" value="Unassembled WGS sequence"/>
</dbReference>
<dbReference type="EMBL" id="FZQB01000003">
    <property type="protein sequence ID" value="SNT72600.1"/>
    <property type="molecule type" value="Genomic_DNA"/>
</dbReference>
<dbReference type="SMART" id="SM00267">
    <property type="entry name" value="GGDEF"/>
    <property type="match status" value="1"/>
</dbReference>
<keyword evidence="7" id="KW-1185">Reference proteome</keyword>
<evidence type="ECO:0000313" key="7">
    <source>
        <dbReference type="Proteomes" id="UP000198307"/>
    </source>
</evidence>
<dbReference type="Pfam" id="PF00990">
    <property type="entry name" value="GGDEF"/>
    <property type="match status" value="1"/>
</dbReference>
<dbReference type="AlphaFoldDB" id="A0A239PR26"/>
<evidence type="ECO:0000256" key="3">
    <source>
        <dbReference type="PROSITE-ProRule" id="PRU00169"/>
    </source>
</evidence>
<sequence length="464" mass="49513">MTARILIADGTATARITLKVRLSAACYDVCTVANAEDLSGQAHLYRPDLIILGTGFARESPVDMALSLMGQPGLAAIPIIMLANESTRLQALRAGVAAVLDPMIDEQMLLARIRGLLRDSDTAVSPADALAEAAATFGPAPRLTNVTLVADNPARAMRWRGALQKRLDAHFTISTPTETLAAAARGQGADLYLIAADISTRGDGLRLLSELRARNGSKNAAFVVATESHRSELSAIALDLGAGEVLPVDLDSDAGVEMAALALQTQLLRKEECDKRRIETQRKLQWAMTDPLTGLYNRRYALPRLTEIARDMQRRGDSFGVIALDLDRFKTINDNFGHAAGDAVLANLARRIQKNTGDSGLAARIGGEEFLIVTPSQTESEAMTLAEQLRDTIEAQPVTLPRLSGGGSIAATCSIGVAIGQSCDATPNPERTAELSMERADRALLKAKSKGRNCVVLAQPETVI</sequence>
<accession>A0A239PR26</accession>
<dbReference type="InterPro" id="IPR029787">
    <property type="entry name" value="Nucleotide_cyclase"/>
</dbReference>
<dbReference type="SUPFAM" id="SSF55073">
    <property type="entry name" value="Nucleotide cyclase"/>
    <property type="match status" value="1"/>
</dbReference>
<dbReference type="EC" id="2.7.7.65" evidence="1"/>
<proteinExistence type="predicted"/>
<gene>
    <name evidence="6" type="ORF">SAMN05444959_10398</name>
</gene>
<protein>
    <recommendedName>
        <fullName evidence="1">diguanylate cyclase</fullName>
        <ecNumber evidence="1">2.7.7.65</ecNumber>
    </recommendedName>
</protein>
<dbReference type="Gene3D" id="3.40.50.2300">
    <property type="match status" value="1"/>
</dbReference>
<dbReference type="InterPro" id="IPR011006">
    <property type="entry name" value="CheY-like_superfamily"/>
</dbReference>
<organism evidence="6 7">
    <name type="scientific">Paracoccus seriniphilus</name>
    <dbReference type="NCBI Taxonomy" id="184748"/>
    <lineage>
        <taxon>Bacteria</taxon>
        <taxon>Pseudomonadati</taxon>
        <taxon>Pseudomonadota</taxon>
        <taxon>Alphaproteobacteria</taxon>
        <taxon>Rhodobacterales</taxon>
        <taxon>Paracoccaceae</taxon>
        <taxon>Paracoccus</taxon>
    </lineage>
</organism>
<feature type="domain" description="GGDEF" evidence="5">
    <location>
        <begin position="317"/>
        <end position="460"/>
    </location>
</feature>
<comment type="catalytic activity">
    <reaction evidence="2">
        <text>2 GTP = 3',3'-c-di-GMP + 2 diphosphate</text>
        <dbReference type="Rhea" id="RHEA:24898"/>
        <dbReference type="ChEBI" id="CHEBI:33019"/>
        <dbReference type="ChEBI" id="CHEBI:37565"/>
        <dbReference type="ChEBI" id="CHEBI:58805"/>
        <dbReference type="EC" id="2.7.7.65"/>
    </reaction>
</comment>
<feature type="domain" description="Response regulatory" evidence="4">
    <location>
        <begin position="4"/>
        <end position="117"/>
    </location>
</feature>
<dbReference type="PROSITE" id="PS50887">
    <property type="entry name" value="GGDEF"/>
    <property type="match status" value="1"/>
</dbReference>
<dbReference type="GO" id="GO:0052621">
    <property type="term" value="F:diguanylate cyclase activity"/>
    <property type="evidence" value="ECO:0007669"/>
    <property type="project" value="UniProtKB-EC"/>
</dbReference>
<dbReference type="FunFam" id="3.30.70.270:FF:000001">
    <property type="entry name" value="Diguanylate cyclase domain protein"/>
    <property type="match status" value="1"/>
</dbReference>
<dbReference type="InterPro" id="IPR000160">
    <property type="entry name" value="GGDEF_dom"/>
</dbReference>
<dbReference type="InterPro" id="IPR050469">
    <property type="entry name" value="Diguanylate_Cyclase"/>
</dbReference>
<name>A0A239PR26_9RHOB</name>
<dbReference type="InterPro" id="IPR001789">
    <property type="entry name" value="Sig_transdc_resp-reg_receiver"/>
</dbReference>
<evidence type="ECO:0000256" key="1">
    <source>
        <dbReference type="ARBA" id="ARBA00012528"/>
    </source>
</evidence>
<evidence type="ECO:0000259" key="5">
    <source>
        <dbReference type="PROSITE" id="PS50887"/>
    </source>
</evidence>
<dbReference type="PANTHER" id="PTHR45138">
    <property type="entry name" value="REGULATORY COMPONENTS OF SENSORY TRANSDUCTION SYSTEM"/>
    <property type="match status" value="1"/>
</dbReference>
<dbReference type="GO" id="GO:0000160">
    <property type="term" value="P:phosphorelay signal transduction system"/>
    <property type="evidence" value="ECO:0007669"/>
    <property type="project" value="InterPro"/>
</dbReference>
<dbReference type="NCBIfam" id="TIGR00254">
    <property type="entry name" value="GGDEF"/>
    <property type="match status" value="1"/>
</dbReference>
<dbReference type="Gene3D" id="3.30.70.270">
    <property type="match status" value="1"/>
</dbReference>
<reference evidence="6 7" key="1">
    <citation type="submission" date="2017-07" db="EMBL/GenBank/DDBJ databases">
        <authorList>
            <person name="Sun Z.S."/>
            <person name="Albrecht U."/>
            <person name="Echele G."/>
            <person name="Lee C.C."/>
        </authorList>
    </citation>
    <scope>NUCLEOTIDE SEQUENCE [LARGE SCALE GENOMIC DNA]</scope>
    <source>
        <strain evidence="6 7">DSM 14827</strain>
    </source>
</reference>
<dbReference type="SUPFAM" id="SSF52172">
    <property type="entry name" value="CheY-like"/>
    <property type="match status" value="2"/>
</dbReference>
<dbReference type="CDD" id="cd01949">
    <property type="entry name" value="GGDEF"/>
    <property type="match status" value="1"/>
</dbReference>